<keyword evidence="1" id="KW-0472">Membrane</keyword>
<dbReference type="EMBL" id="CABFNH010000043">
    <property type="protein sequence ID" value="VTZ94187.1"/>
    <property type="molecule type" value="Genomic_DNA"/>
</dbReference>
<evidence type="ECO:0000313" key="3">
    <source>
        <dbReference type="Proteomes" id="UP000365705"/>
    </source>
</evidence>
<feature type="transmembrane region" description="Helical" evidence="1">
    <location>
        <begin position="36"/>
        <end position="55"/>
    </location>
</feature>
<reference evidence="2 3" key="1">
    <citation type="submission" date="2019-06" db="EMBL/GenBank/DDBJ databases">
        <authorList>
            <person name="Rodrigo-Torres L."/>
            <person name="Arahal R. D."/>
            <person name="Lucena T."/>
        </authorList>
    </citation>
    <scope>NUCLEOTIDE SEQUENCE [LARGE SCALE GENOMIC DNA]</scope>
    <source>
        <strain evidence="2 3">INIA P508</strain>
    </source>
</reference>
<protein>
    <submittedName>
        <fullName evidence="2">Uncharacterized protein</fullName>
    </submittedName>
</protein>
<organism evidence="2 3">
    <name type="scientific">Limosilactobacillus mucosae</name>
    <name type="common">Lactobacillus mucosae</name>
    <dbReference type="NCBI Taxonomy" id="97478"/>
    <lineage>
        <taxon>Bacteria</taxon>
        <taxon>Bacillati</taxon>
        <taxon>Bacillota</taxon>
        <taxon>Bacilli</taxon>
        <taxon>Lactobacillales</taxon>
        <taxon>Lactobacillaceae</taxon>
        <taxon>Limosilactobacillus</taxon>
    </lineage>
</organism>
<gene>
    <name evidence="2" type="ORF">LMUP508_02132</name>
</gene>
<name>A0A508Z037_LIMMU</name>
<keyword evidence="1" id="KW-0812">Transmembrane</keyword>
<feature type="transmembrane region" description="Helical" evidence="1">
    <location>
        <begin position="6"/>
        <end position="24"/>
    </location>
</feature>
<proteinExistence type="predicted"/>
<dbReference type="AlphaFoldDB" id="A0A508Z037"/>
<dbReference type="Proteomes" id="UP000365705">
    <property type="component" value="Unassembled WGS sequence"/>
</dbReference>
<evidence type="ECO:0000313" key="2">
    <source>
        <dbReference type="EMBL" id="VTZ94187.1"/>
    </source>
</evidence>
<keyword evidence="1" id="KW-1133">Transmembrane helix</keyword>
<sequence length="202" mass="22924">MKGLFFLIMCLAGIIAVGGIVVILGHGYDNKSDRDMFLTMTAVSLLFCFGSYSIYHHLSKASASTKTEQSSSDHYCLIGHKIIKSQVKSQEDGLYYTDKVDPNIRYFVDDSHKVTAIKYMYEPNHKPGHSAVIELSALLNDKHLKFTNDKQSDNDFYPSSSDKTFNVYSPKYKKWYHATLQFDGKDKVSQFSVWEGKSDDAE</sequence>
<accession>A0A508Z037</accession>
<evidence type="ECO:0000256" key="1">
    <source>
        <dbReference type="SAM" id="Phobius"/>
    </source>
</evidence>